<proteinExistence type="predicted"/>
<dbReference type="Proteomes" id="UP001189429">
    <property type="component" value="Unassembled WGS sequence"/>
</dbReference>
<evidence type="ECO:0000313" key="1">
    <source>
        <dbReference type="EMBL" id="CAK0861043.1"/>
    </source>
</evidence>
<keyword evidence="2" id="KW-1185">Reference proteome</keyword>
<organism evidence="1 2">
    <name type="scientific">Prorocentrum cordatum</name>
    <dbReference type="NCBI Taxonomy" id="2364126"/>
    <lineage>
        <taxon>Eukaryota</taxon>
        <taxon>Sar</taxon>
        <taxon>Alveolata</taxon>
        <taxon>Dinophyceae</taxon>
        <taxon>Prorocentrales</taxon>
        <taxon>Prorocentraceae</taxon>
        <taxon>Prorocentrum</taxon>
    </lineage>
</organism>
<reference evidence="1" key="1">
    <citation type="submission" date="2023-10" db="EMBL/GenBank/DDBJ databases">
        <authorList>
            <person name="Chen Y."/>
            <person name="Shah S."/>
            <person name="Dougan E. K."/>
            <person name="Thang M."/>
            <person name="Chan C."/>
        </authorList>
    </citation>
    <scope>NUCLEOTIDE SEQUENCE [LARGE SCALE GENOMIC DNA]</scope>
</reference>
<gene>
    <name evidence="1" type="ORF">PCOR1329_LOCUS49835</name>
</gene>
<comment type="caution">
    <text evidence="1">The sequence shown here is derived from an EMBL/GenBank/DDBJ whole genome shotgun (WGS) entry which is preliminary data.</text>
</comment>
<name>A0ABN9UP89_9DINO</name>
<dbReference type="EMBL" id="CAUYUJ010016036">
    <property type="protein sequence ID" value="CAK0861043.1"/>
    <property type="molecule type" value="Genomic_DNA"/>
</dbReference>
<sequence length="244" mass="27289">LMNQMQNNLNASISQQIQAMQTSIQASFTEQFGVLSNSVNLRLDDQNAAIAIQTAHLKSVQETVNKHSAAIAILQAQSRASSSTAHFEQVKSQIMTDIMVNNVTPQFHRISQSYSLTFTSEALAKEFSEVFNNANATWQDPRDGGIHFLKSRTDLPKDVRTTQRALSRCWDPIIELFAESPKYTPQSKPIINGYKGTIHWTDGEDVWPLVTCTDVNHAAFTFDVDQPTCDYFDIDVAKLTTIMA</sequence>
<accession>A0ABN9UP89</accession>
<feature type="non-terminal residue" evidence="1">
    <location>
        <position position="244"/>
    </location>
</feature>
<feature type="non-terminal residue" evidence="1">
    <location>
        <position position="1"/>
    </location>
</feature>
<evidence type="ECO:0000313" key="2">
    <source>
        <dbReference type="Proteomes" id="UP001189429"/>
    </source>
</evidence>
<protein>
    <submittedName>
        <fullName evidence="1">Uncharacterized protein</fullName>
    </submittedName>
</protein>